<reference evidence="1" key="1">
    <citation type="submission" date="2021-06" db="EMBL/GenBank/DDBJ databases">
        <authorList>
            <person name="Kallberg Y."/>
            <person name="Tangrot J."/>
            <person name="Rosling A."/>
        </authorList>
    </citation>
    <scope>NUCLEOTIDE SEQUENCE</scope>
    <source>
        <strain evidence="1">MA461A</strain>
    </source>
</reference>
<keyword evidence="2" id="KW-1185">Reference proteome</keyword>
<proteinExistence type="predicted"/>
<feature type="non-terminal residue" evidence="1">
    <location>
        <position position="72"/>
    </location>
</feature>
<evidence type="ECO:0000313" key="2">
    <source>
        <dbReference type="Proteomes" id="UP000789920"/>
    </source>
</evidence>
<evidence type="ECO:0000313" key="1">
    <source>
        <dbReference type="EMBL" id="CAG8850016.1"/>
    </source>
</evidence>
<sequence>ILHLSNNNFTGSLDCLSEMKKLSYLNISNTDLNEVNMDKLPKEDFMNMGFVKNVKKIIPVKIGVSLVKKKND</sequence>
<dbReference type="EMBL" id="CAJVQC010168639">
    <property type="protein sequence ID" value="CAG8850016.1"/>
    <property type="molecule type" value="Genomic_DNA"/>
</dbReference>
<gene>
    <name evidence="1" type="ORF">RPERSI_LOCUS35883</name>
</gene>
<organism evidence="1 2">
    <name type="scientific">Racocetra persica</name>
    <dbReference type="NCBI Taxonomy" id="160502"/>
    <lineage>
        <taxon>Eukaryota</taxon>
        <taxon>Fungi</taxon>
        <taxon>Fungi incertae sedis</taxon>
        <taxon>Mucoromycota</taxon>
        <taxon>Glomeromycotina</taxon>
        <taxon>Glomeromycetes</taxon>
        <taxon>Diversisporales</taxon>
        <taxon>Gigasporaceae</taxon>
        <taxon>Racocetra</taxon>
    </lineage>
</organism>
<protein>
    <submittedName>
        <fullName evidence="1">16105_t:CDS:1</fullName>
    </submittedName>
</protein>
<feature type="non-terminal residue" evidence="1">
    <location>
        <position position="1"/>
    </location>
</feature>
<accession>A0ACA9SVG4</accession>
<name>A0ACA9SVG4_9GLOM</name>
<comment type="caution">
    <text evidence="1">The sequence shown here is derived from an EMBL/GenBank/DDBJ whole genome shotgun (WGS) entry which is preliminary data.</text>
</comment>
<dbReference type="Proteomes" id="UP000789920">
    <property type="component" value="Unassembled WGS sequence"/>
</dbReference>